<accession>R0GSP2</accession>
<dbReference type="PROSITE" id="PS50181">
    <property type="entry name" value="FBOX"/>
    <property type="match status" value="1"/>
</dbReference>
<feature type="domain" description="F-box" evidence="1">
    <location>
        <begin position="1"/>
        <end position="44"/>
    </location>
</feature>
<dbReference type="InterPro" id="IPR036047">
    <property type="entry name" value="F-box-like_dom_sf"/>
</dbReference>
<dbReference type="InterPro" id="IPR017451">
    <property type="entry name" value="F-box-assoc_interact_dom"/>
</dbReference>
<proteinExistence type="predicted"/>
<dbReference type="PANTHER" id="PTHR31672">
    <property type="entry name" value="BNACNNG10540D PROTEIN"/>
    <property type="match status" value="1"/>
</dbReference>
<dbReference type="KEGG" id="crb:17896666"/>
<dbReference type="EMBL" id="KB870805">
    <property type="protein sequence ID" value="EOA38937.1"/>
    <property type="molecule type" value="Genomic_DNA"/>
</dbReference>
<dbReference type="OrthoDB" id="1089231at2759"/>
<evidence type="ECO:0000313" key="2">
    <source>
        <dbReference type="EMBL" id="EOA38937.1"/>
    </source>
</evidence>
<reference evidence="3" key="1">
    <citation type="journal article" date="2013" name="Nat. Genet.">
        <title>The Capsella rubella genome and the genomic consequences of rapid mating system evolution.</title>
        <authorList>
            <person name="Slotte T."/>
            <person name="Hazzouri K.M."/>
            <person name="Agren J.A."/>
            <person name="Koenig D."/>
            <person name="Maumus F."/>
            <person name="Guo Y.L."/>
            <person name="Steige K."/>
            <person name="Platts A.E."/>
            <person name="Escobar J.S."/>
            <person name="Newman L.K."/>
            <person name="Wang W."/>
            <person name="Mandakova T."/>
            <person name="Vello E."/>
            <person name="Smith L.M."/>
            <person name="Henz S.R."/>
            <person name="Steffen J."/>
            <person name="Takuno S."/>
            <person name="Brandvain Y."/>
            <person name="Coop G."/>
            <person name="Andolfatto P."/>
            <person name="Hu T.T."/>
            <person name="Blanchette M."/>
            <person name="Clark R.M."/>
            <person name="Quesneville H."/>
            <person name="Nordborg M."/>
            <person name="Gaut B.S."/>
            <person name="Lysak M.A."/>
            <person name="Jenkins J."/>
            <person name="Grimwood J."/>
            <person name="Chapman J."/>
            <person name="Prochnik S."/>
            <person name="Shu S."/>
            <person name="Rokhsar D."/>
            <person name="Schmutz J."/>
            <person name="Weigel D."/>
            <person name="Wright S.I."/>
        </authorList>
    </citation>
    <scope>NUCLEOTIDE SEQUENCE [LARGE SCALE GENOMIC DNA]</scope>
    <source>
        <strain evidence="3">cv. Monte Gargano</strain>
    </source>
</reference>
<organism evidence="2 3">
    <name type="scientific">Capsella rubella</name>
    <dbReference type="NCBI Taxonomy" id="81985"/>
    <lineage>
        <taxon>Eukaryota</taxon>
        <taxon>Viridiplantae</taxon>
        <taxon>Streptophyta</taxon>
        <taxon>Embryophyta</taxon>
        <taxon>Tracheophyta</taxon>
        <taxon>Spermatophyta</taxon>
        <taxon>Magnoliopsida</taxon>
        <taxon>eudicotyledons</taxon>
        <taxon>Gunneridae</taxon>
        <taxon>Pentapetalae</taxon>
        <taxon>rosids</taxon>
        <taxon>malvids</taxon>
        <taxon>Brassicales</taxon>
        <taxon>Brassicaceae</taxon>
        <taxon>Camelineae</taxon>
        <taxon>Capsella</taxon>
    </lineage>
</organism>
<name>R0GSP2_9BRAS</name>
<dbReference type="InterPro" id="IPR050796">
    <property type="entry name" value="SCF_F-box_component"/>
</dbReference>
<dbReference type="eggNOG" id="ENOG502STF4">
    <property type="taxonomic scope" value="Eukaryota"/>
</dbReference>
<keyword evidence="3" id="KW-1185">Reference proteome</keyword>
<dbReference type="AlphaFoldDB" id="R0GSP2"/>
<dbReference type="NCBIfam" id="TIGR01640">
    <property type="entry name" value="F_box_assoc_1"/>
    <property type="match status" value="1"/>
</dbReference>
<dbReference type="SUPFAM" id="SSF81383">
    <property type="entry name" value="F-box domain"/>
    <property type="match status" value="1"/>
</dbReference>
<dbReference type="InterPro" id="IPR001810">
    <property type="entry name" value="F-box_dom"/>
</dbReference>
<gene>
    <name evidence="2" type="ORF">CARUB_v10011337mg</name>
</gene>
<dbReference type="Proteomes" id="UP000029121">
    <property type="component" value="Unassembled WGS sequence"/>
</dbReference>
<protein>
    <recommendedName>
        <fullName evidence="1">F-box domain-containing protein</fullName>
    </recommendedName>
</protein>
<evidence type="ECO:0000313" key="3">
    <source>
        <dbReference type="Proteomes" id="UP000029121"/>
    </source>
</evidence>
<evidence type="ECO:0000259" key="1">
    <source>
        <dbReference type="PROSITE" id="PS50181"/>
    </source>
</evidence>
<sequence>MDSLPSHLVNEILFRMDLKTLGKMQCTDKSFRSRLSEDPYFKSEYNSRVGSNLFYISSYGSKLVCYLPFFGSTSTRSLETLISYQVLGSCSGLLLLFGQGLCVANPFTKKFRFLDHSKSNLFPMVTNRVVVPWKETTCIGFAVDQIDRTSQRFKIVCVKGSEARNPGETMYQFEINEGDSWRMSKTTVTCRSSNFGKRTRPVYVNGSLHWLRNDGSILAFNLETEKARLVSTKFPQEPSTVKTLFAATDNKLTLIWPTNEVIYVYGLENIFTDPKWVLVRRIGNVVADTKRLIFWNVVAYNRNFLMLREKNHDVSGDVVHQYDLKANKWGVMGYIPKWFCSNGDFYLFTPSSSSVIGLDEKLKPCDDDKRISSLSSIMRLLVGNSSEEKEATQLRKRSIEEEETKLMLKKQRN</sequence>